<dbReference type="CDD" id="cd04182">
    <property type="entry name" value="GT_2_like_f"/>
    <property type="match status" value="1"/>
</dbReference>
<evidence type="ECO:0000313" key="3">
    <source>
        <dbReference type="EMBL" id="WOO32952.1"/>
    </source>
</evidence>
<protein>
    <submittedName>
        <fullName evidence="3">Nucleotidyltransferase family protein</fullName>
    </submittedName>
</protein>
<dbReference type="EMBL" id="CP136921">
    <property type="protein sequence ID" value="WOO32952.1"/>
    <property type="molecule type" value="Genomic_DNA"/>
</dbReference>
<dbReference type="InterPro" id="IPR025877">
    <property type="entry name" value="MobA-like_NTP_Trfase"/>
</dbReference>
<feature type="domain" description="MobA-like NTP transferase" evidence="2">
    <location>
        <begin position="9"/>
        <end position="179"/>
    </location>
</feature>
<dbReference type="PANTHER" id="PTHR43777">
    <property type="entry name" value="MOLYBDENUM COFACTOR CYTIDYLYLTRANSFERASE"/>
    <property type="match status" value="1"/>
</dbReference>
<keyword evidence="4" id="KW-1185">Reference proteome</keyword>
<keyword evidence="1" id="KW-0460">Magnesium</keyword>
<dbReference type="SUPFAM" id="SSF53448">
    <property type="entry name" value="Nucleotide-diphospho-sugar transferases"/>
    <property type="match status" value="1"/>
</dbReference>
<name>A0ABZ0J3W4_9BURK</name>
<organism evidence="3 4">
    <name type="scientific">Diaphorobacter limosus</name>
    <dbReference type="NCBI Taxonomy" id="3036128"/>
    <lineage>
        <taxon>Bacteria</taxon>
        <taxon>Pseudomonadati</taxon>
        <taxon>Pseudomonadota</taxon>
        <taxon>Betaproteobacteria</taxon>
        <taxon>Burkholderiales</taxon>
        <taxon>Comamonadaceae</taxon>
        <taxon>Diaphorobacter</taxon>
    </lineage>
</organism>
<proteinExistence type="predicted"/>
<evidence type="ECO:0000313" key="4">
    <source>
        <dbReference type="Proteomes" id="UP001303211"/>
    </source>
</evidence>
<dbReference type="Gene3D" id="3.90.550.10">
    <property type="entry name" value="Spore Coat Polysaccharide Biosynthesis Protein SpsA, Chain A"/>
    <property type="match status" value="1"/>
</dbReference>
<dbReference type="InterPro" id="IPR029044">
    <property type="entry name" value="Nucleotide-diphossugar_trans"/>
</dbReference>
<sequence>MSPMDVVAAVVMAAGAGRRMGYFPKSLLERDGEPLLLRQIRLLGEAGASTVVVVLGHHAARLRAVLAQAAPRLPITLRWVLNPAPDEGPGGSLRCGLAALPPDVDTLLVLLGDQPLLEPQDLQALLAAWRARPAGVELVLPQHAGQPGHPIVFGPLLRRAVMQAQGGRGVREWRRAHPAQVQALALEHARCTTDVDTPEDLRRLGERWGVWIRPPRPADPAAP</sequence>
<reference evidence="3 4" key="1">
    <citation type="submission" date="2023-03" db="EMBL/GenBank/DDBJ databases">
        <title>Diaphorobacter basophil sp. nov., isolated from a sewage-treatment plant.</title>
        <authorList>
            <person name="Yang K."/>
        </authorList>
    </citation>
    <scope>NUCLEOTIDE SEQUENCE [LARGE SCALE GENOMIC DNA]</scope>
    <source>
        <strain evidence="3 4">Y-1</strain>
    </source>
</reference>
<evidence type="ECO:0000259" key="2">
    <source>
        <dbReference type="Pfam" id="PF12804"/>
    </source>
</evidence>
<evidence type="ECO:0000256" key="1">
    <source>
        <dbReference type="ARBA" id="ARBA00022842"/>
    </source>
</evidence>
<dbReference type="PANTHER" id="PTHR43777:SF1">
    <property type="entry name" value="MOLYBDENUM COFACTOR CYTIDYLYLTRANSFERASE"/>
    <property type="match status" value="1"/>
</dbReference>
<gene>
    <name evidence="3" type="ORF">P4826_02175</name>
</gene>
<accession>A0ABZ0J3W4</accession>
<dbReference type="Pfam" id="PF12804">
    <property type="entry name" value="NTP_transf_3"/>
    <property type="match status" value="1"/>
</dbReference>
<dbReference type="RefSeq" id="WP_317702369.1">
    <property type="nucleotide sequence ID" value="NZ_CP136921.1"/>
</dbReference>
<dbReference type="Proteomes" id="UP001303211">
    <property type="component" value="Chromosome"/>
</dbReference>